<dbReference type="EMBL" id="JARKIF010000074">
    <property type="protein sequence ID" value="KAJ7605477.1"/>
    <property type="molecule type" value="Genomic_DNA"/>
</dbReference>
<dbReference type="AlphaFoldDB" id="A0AAD7AZD6"/>
<comment type="caution">
    <text evidence="2">The sequence shown here is derived from an EMBL/GenBank/DDBJ whole genome shotgun (WGS) entry which is preliminary data.</text>
</comment>
<name>A0AAD7AZD6_9AGAR</name>
<keyword evidence="1" id="KW-0812">Transmembrane</keyword>
<keyword evidence="1" id="KW-0472">Membrane</keyword>
<reference evidence="2" key="1">
    <citation type="submission" date="2023-03" db="EMBL/GenBank/DDBJ databases">
        <title>Massive genome expansion in bonnet fungi (Mycena s.s.) driven by repeated elements and novel gene families across ecological guilds.</title>
        <authorList>
            <consortium name="Lawrence Berkeley National Laboratory"/>
            <person name="Harder C.B."/>
            <person name="Miyauchi S."/>
            <person name="Viragh M."/>
            <person name="Kuo A."/>
            <person name="Thoen E."/>
            <person name="Andreopoulos B."/>
            <person name="Lu D."/>
            <person name="Skrede I."/>
            <person name="Drula E."/>
            <person name="Henrissat B."/>
            <person name="Morin E."/>
            <person name="Kohler A."/>
            <person name="Barry K."/>
            <person name="LaButti K."/>
            <person name="Morin E."/>
            <person name="Salamov A."/>
            <person name="Lipzen A."/>
            <person name="Mereny Z."/>
            <person name="Hegedus B."/>
            <person name="Baldrian P."/>
            <person name="Stursova M."/>
            <person name="Weitz H."/>
            <person name="Taylor A."/>
            <person name="Grigoriev I.V."/>
            <person name="Nagy L.G."/>
            <person name="Martin F."/>
            <person name="Kauserud H."/>
        </authorList>
    </citation>
    <scope>NUCLEOTIDE SEQUENCE</scope>
    <source>
        <strain evidence="2">9284</strain>
    </source>
</reference>
<feature type="transmembrane region" description="Helical" evidence="1">
    <location>
        <begin position="79"/>
        <end position="102"/>
    </location>
</feature>
<dbReference type="Proteomes" id="UP001221142">
    <property type="component" value="Unassembled WGS sequence"/>
</dbReference>
<organism evidence="2 3">
    <name type="scientific">Roridomyces roridus</name>
    <dbReference type="NCBI Taxonomy" id="1738132"/>
    <lineage>
        <taxon>Eukaryota</taxon>
        <taxon>Fungi</taxon>
        <taxon>Dikarya</taxon>
        <taxon>Basidiomycota</taxon>
        <taxon>Agaricomycotina</taxon>
        <taxon>Agaricomycetes</taxon>
        <taxon>Agaricomycetidae</taxon>
        <taxon>Agaricales</taxon>
        <taxon>Marasmiineae</taxon>
        <taxon>Mycenaceae</taxon>
        <taxon>Roridomyces</taxon>
    </lineage>
</organism>
<protein>
    <submittedName>
        <fullName evidence="2">Uncharacterized protein</fullName>
    </submittedName>
</protein>
<evidence type="ECO:0000256" key="1">
    <source>
        <dbReference type="SAM" id="Phobius"/>
    </source>
</evidence>
<sequence length="125" mass="14549">MVQINQYGCSCLLLHNHHVAAILHLQPCAHRLRQSPPPPYSSDTLPLFGFIPLILPFWLHLRAHRASHRAPSLNFPLYSLPWLLFMFAKLYTASILSTLTLYSTMYKRLFFCRFSIDLFSPSYQL</sequence>
<keyword evidence="1" id="KW-1133">Transmembrane helix</keyword>
<keyword evidence="3" id="KW-1185">Reference proteome</keyword>
<evidence type="ECO:0000313" key="2">
    <source>
        <dbReference type="EMBL" id="KAJ7605477.1"/>
    </source>
</evidence>
<accession>A0AAD7AZD6</accession>
<evidence type="ECO:0000313" key="3">
    <source>
        <dbReference type="Proteomes" id="UP001221142"/>
    </source>
</evidence>
<proteinExistence type="predicted"/>
<gene>
    <name evidence="2" type="ORF">FB45DRAFT_488288</name>
</gene>
<feature type="transmembrane region" description="Helical" evidence="1">
    <location>
        <begin position="40"/>
        <end position="59"/>
    </location>
</feature>